<dbReference type="InterPro" id="IPR002401">
    <property type="entry name" value="Cyt_P450_E_grp-I"/>
</dbReference>
<dbReference type="EMBL" id="JACGWJ010000005">
    <property type="protein sequence ID" value="KAL0417813.1"/>
    <property type="molecule type" value="Genomic_DNA"/>
</dbReference>
<sequence length="419" mass="47079">MNSSLEITLYTALFLLSAVLLLLLLTRKRRGRSSPPGPLALPIIGHLHLLGPRLHQTFHDFSQRYGPLIQLHLGSIPCVVVSSPELAKEFLKTHELIFSSRKHSTAIDIVTYDSSFAFSPYGPYWKFIKKLCTYELLGARNLNHFQPIRTLEVRNFLEDLMRKGESGKDINVTEELVKLTSNVISHMMLSIRCSEKEGEAEAARTVIREDFFTAGTDTTAIATEWTIAELISNPNVLKRAQEEIDKVVGPNRLLQESDAPNLPYLQAVIKETFRLHPPLPMLSRKSVSDCVVGGYKIQAKSLLFVNLWSMGRNPKYWESPMEFRPERFLEKENCAIDIKGQNFELLPFGTGRRGCPGMLLAIQELISIIGTMVQCFDWKLPNGSGPVDMTERPGLTAPRAYDLVCRVVPRIDPAAVSSS</sequence>
<dbReference type="SUPFAM" id="SSF48264">
    <property type="entry name" value="Cytochrome P450"/>
    <property type="match status" value="1"/>
</dbReference>
<evidence type="ECO:0000256" key="7">
    <source>
        <dbReference type="ARBA" id="ARBA00022989"/>
    </source>
</evidence>
<evidence type="ECO:0000256" key="9">
    <source>
        <dbReference type="ARBA" id="ARBA00023004"/>
    </source>
</evidence>
<dbReference type="AlphaFoldDB" id="A0AAW2UMM8"/>
<comment type="subcellular location">
    <subcellularLocation>
        <location evidence="2">Membrane</location>
        <topology evidence="2">Single-pass membrane protein</topology>
    </subcellularLocation>
</comment>
<comment type="caution">
    <text evidence="15">The sequence shown here is derived from an EMBL/GenBank/DDBJ whole genome shotgun (WGS) entry which is preliminary data.</text>
</comment>
<dbReference type="PROSITE" id="PS00086">
    <property type="entry name" value="CYTOCHROME_P450"/>
    <property type="match status" value="1"/>
</dbReference>
<keyword evidence="8 13" id="KW-0560">Oxidoreductase</keyword>
<evidence type="ECO:0000256" key="4">
    <source>
        <dbReference type="ARBA" id="ARBA00022617"/>
    </source>
</evidence>
<evidence type="ECO:0000256" key="10">
    <source>
        <dbReference type="ARBA" id="ARBA00023033"/>
    </source>
</evidence>
<reference evidence="15" key="2">
    <citation type="journal article" date="2024" name="Plant">
        <title>Genomic evolution and insights into agronomic trait innovations of Sesamum species.</title>
        <authorList>
            <person name="Miao H."/>
            <person name="Wang L."/>
            <person name="Qu L."/>
            <person name="Liu H."/>
            <person name="Sun Y."/>
            <person name="Le M."/>
            <person name="Wang Q."/>
            <person name="Wei S."/>
            <person name="Zheng Y."/>
            <person name="Lin W."/>
            <person name="Duan Y."/>
            <person name="Cao H."/>
            <person name="Xiong S."/>
            <person name="Wang X."/>
            <person name="Wei L."/>
            <person name="Li C."/>
            <person name="Ma Q."/>
            <person name="Ju M."/>
            <person name="Zhao R."/>
            <person name="Li G."/>
            <person name="Mu C."/>
            <person name="Tian Q."/>
            <person name="Mei H."/>
            <person name="Zhang T."/>
            <person name="Gao T."/>
            <person name="Zhang H."/>
        </authorList>
    </citation>
    <scope>NUCLEOTIDE SEQUENCE</scope>
    <source>
        <strain evidence="15">G02</strain>
    </source>
</reference>
<dbReference type="GO" id="GO:0005506">
    <property type="term" value="F:iron ion binding"/>
    <property type="evidence" value="ECO:0007669"/>
    <property type="project" value="InterPro"/>
</dbReference>
<evidence type="ECO:0000256" key="13">
    <source>
        <dbReference type="RuleBase" id="RU000461"/>
    </source>
</evidence>
<reference evidence="15" key="1">
    <citation type="submission" date="2020-06" db="EMBL/GenBank/DDBJ databases">
        <authorList>
            <person name="Li T."/>
            <person name="Hu X."/>
            <person name="Zhang T."/>
            <person name="Song X."/>
            <person name="Zhang H."/>
            <person name="Dai N."/>
            <person name="Sheng W."/>
            <person name="Hou X."/>
            <person name="Wei L."/>
        </authorList>
    </citation>
    <scope>NUCLEOTIDE SEQUENCE</scope>
    <source>
        <strain evidence="15">G02</strain>
        <tissue evidence="15">Leaf</tissue>
    </source>
</reference>
<accession>A0AAW2UMM8</accession>
<dbReference type="FunFam" id="1.10.630.10:FF:000126">
    <property type="entry name" value="Predicted protein"/>
    <property type="match status" value="1"/>
</dbReference>
<dbReference type="InterPro" id="IPR036396">
    <property type="entry name" value="Cyt_P450_sf"/>
</dbReference>
<protein>
    <submittedName>
        <fullName evidence="15">Licodione synthase</fullName>
    </submittedName>
</protein>
<evidence type="ECO:0000256" key="2">
    <source>
        <dbReference type="ARBA" id="ARBA00004167"/>
    </source>
</evidence>
<keyword evidence="10 13" id="KW-0503">Monooxygenase</keyword>
<dbReference type="GO" id="GO:0016020">
    <property type="term" value="C:membrane"/>
    <property type="evidence" value="ECO:0007669"/>
    <property type="project" value="UniProtKB-SubCell"/>
</dbReference>
<evidence type="ECO:0000256" key="1">
    <source>
        <dbReference type="ARBA" id="ARBA00001971"/>
    </source>
</evidence>
<evidence type="ECO:0000256" key="5">
    <source>
        <dbReference type="ARBA" id="ARBA00022692"/>
    </source>
</evidence>
<dbReference type="Pfam" id="PF00067">
    <property type="entry name" value="p450"/>
    <property type="match status" value="2"/>
</dbReference>
<keyword evidence="5 14" id="KW-0812">Transmembrane</keyword>
<name>A0AAW2UMM8_SESRA</name>
<dbReference type="InterPro" id="IPR017972">
    <property type="entry name" value="Cyt_P450_CS"/>
</dbReference>
<dbReference type="GO" id="GO:0020037">
    <property type="term" value="F:heme binding"/>
    <property type="evidence" value="ECO:0007669"/>
    <property type="project" value="InterPro"/>
</dbReference>
<keyword evidence="4 12" id="KW-0349">Heme</keyword>
<organism evidence="15">
    <name type="scientific">Sesamum radiatum</name>
    <name type="common">Black benniseed</name>
    <dbReference type="NCBI Taxonomy" id="300843"/>
    <lineage>
        <taxon>Eukaryota</taxon>
        <taxon>Viridiplantae</taxon>
        <taxon>Streptophyta</taxon>
        <taxon>Embryophyta</taxon>
        <taxon>Tracheophyta</taxon>
        <taxon>Spermatophyta</taxon>
        <taxon>Magnoliopsida</taxon>
        <taxon>eudicotyledons</taxon>
        <taxon>Gunneridae</taxon>
        <taxon>Pentapetalae</taxon>
        <taxon>asterids</taxon>
        <taxon>lamiids</taxon>
        <taxon>Lamiales</taxon>
        <taxon>Pedaliaceae</taxon>
        <taxon>Sesamum</taxon>
    </lineage>
</organism>
<evidence type="ECO:0000256" key="6">
    <source>
        <dbReference type="ARBA" id="ARBA00022723"/>
    </source>
</evidence>
<comment type="similarity">
    <text evidence="3 13">Belongs to the cytochrome P450 family.</text>
</comment>
<feature type="transmembrane region" description="Helical" evidence="14">
    <location>
        <begin position="7"/>
        <end position="25"/>
    </location>
</feature>
<comment type="cofactor">
    <cofactor evidence="1 12">
        <name>heme</name>
        <dbReference type="ChEBI" id="CHEBI:30413"/>
    </cofactor>
</comment>
<dbReference type="InterPro" id="IPR001128">
    <property type="entry name" value="Cyt_P450"/>
</dbReference>
<evidence type="ECO:0000256" key="14">
    <source>
        <dbReference type="SAM" id="Phobius"/>
    </source>
</evidence>
<keyword evidence="11 14" id="KW-0472">Membrane</keyword>
<evidence type="ECO:0000256" key="8">
    <source>
        <dbReference type="ARBA" id="ARBA00023002"/>
    </source>
</evidence>
<dbReference type="PRINTS" id="PR00463">
    <property type="entry name" value="EP450I"/>
</dbReference>
<feature type="binding site" description="axial binding residue" evidence="12">
    <location>
        <position position="355"/>
    </location>
    <ligand>
        <name>heme</name>
        <dbReference type="ChEBI" id="CHEBI:30413"/>
    </ligand>
    <ligandPart>
        <name>Fe</name>
        <dbReference type="ChEBI" id="CHEBI:18248"/>
    </ligandPart>
</feature>
<dbReference type="GO" id="GO:0004497">
    <property type="term" value="F:monooxygenase activity"/>
    <property type="evidence" value="ECO:0007669"/>
    <property type="project" value="UniProtKB-KW"/>
</dbReference>
<dbReference type="GO" id="GO:0016705">
    <property type="term" value="F:oxidoreductase activity, acting on paired donors, with incorporation or reduction of molecular oxygen"/>
    <property type="evidence" value="ECO:0007669"/>
    <property type="project" value="InterPro"/>
</dbReference>
<dbReference type="PANTHER" id="PTHR47944:SF17">
    <property type="entry name" value="3,9-DIHYDROXYPTEROCARPAN 6A-MONOOXYGENASE"/>
    <property type="match status" value="1"/>
</dbReference>
<evidence type="ECO:0000256" key="12">
    <source>
        <dbReference type="PIRSR" id="PIRSR602401-1"/>
    </source>
</evidence>
<evidence type="ECO:0000256" key="11">
    <source>
        <dbReference type="ARBA" id="ARBA00023136"/>
    </source>
</evidence>
<dbReference type="PRINTS" id="PR00385">
    <property type="entry name" value="P450"/>
</dbReference>
<gene>
    <name evidence="15" type="ORF">Sradi_1194800</name>
</gene>
<keyword evidence="6 12" id="KW-0479">Metal-binding</keyword>
<evidence type="ECO:0000256" key="3">
    <source>
        <dbReference type="ARBA" id="ARBA00010617"/>
    </source>
</evidence>
<keyword evidence="7 14" id="KW-1133">Transmembrane helix</keyword>
<dbReference type="Gene3D" id="1.10.630.10">
    <property type="entry name" value="Cytochrome P450"/>
    <property type="match status" value="2"/>
</dbReference>
<keyword evidence="9 12" id="KW-0408">Iron</keyword>
<dbReference type="PANTHER" id="PTHR47944">
    <property type="entry name" value="CYTOCHROME P450 98A9"/>
    <property type="match status" value="1"/>
</dbReference>
<evidence type="ECO:0000313" key="15">
    <source>
        <dbReference type="EMBL" id="KAL0417813.1"/>
    </source>
</evidence>
<proteinExistence type="inferred from homology"/>